<accession>A0A5J6LH24</accession>
<protein>
    <submittedName>
        <fullName evidence="2">Regulator SirB</fullName>
    </submittedName>
</protein>
<dbReference type="GO" id="GO:0005886">
    <property type="term" value="C:plasma membrane"/>
    <property type="evidence" value="ECO:0007669"/>
    <property type="project" value="TreeGrafter"/>
</dbReference>
<keyword evidence="1" id="KW-0812">Transmembrane</keyword>
<dbReference type="Proteomes" id="UP000325606">
    <property type="component" value="Chromosome"/>
</dbReference>
<gene>
    <name evidence="2" type="ORF">F5I99_16310</name>
</gene>
<dbReference type="EMBL" id="CP044222">
    <property type="protein sequence ID" value="QEW07927.1"/>
    <property type="molecule type" value="Genomic_DNA"/>
</dbReference>
<dbReference type="PIRSF" id="PIRSF005610">
    <property type="entry name" value="SirB"/>
    <property type="match status" value="1"/>
</dbReference>
<dbReference type="InterPro" id="IPR007360">
    <property type="entry name" value="SirB"/>
</dbReference>
<dbReference type="PANTHER" id="PTHR39594:SF1">
    <property type="entry name" value="PROTEIN YCHQ"/>
    <property type="match status" value="1"/>
</dbReference>
<proteinExistence type="predicted"/>
<organism evidence="2 3">
    <name type="scientific">Nitrincola iocasae</name>
    <dbReference type="NCBI Taxonomy" id="2614693"/>
    <lineage>
        <taxon>Bacteria</taxon>
        <taxon>Pseudomonadati</taxon>
        <taxon>Pseudomonadota</taxon>
        <taxon>Gammaproteobacteria</taxon>
        <taxon>Oceanospirillales</taxon>
        <taxon>Oceanospirillaceae</taxon>
        <taxon>Nitrincola</taxon>
    </lineage>
</organism>
<keyword evidence="1" id="KW-0472">Membrane</keyword>
<dbReference type="AlphaFoldDB" id="A0A5J6LH24"/>
<evidence type="ECO:0000313" key="3">
    <source>
        <dbReference type="Proteomes" id="UP000325606"/>
    </source>
</evidence>
<evidence type="ECO:0000313" key="2">
    <source>
        <dbReference type="EMBL" id="QEW07927.1"/>
    </source>
</evidence>
<keyword evidence="3" id="KW-1185">Reference proteome</keyword>
<dbReference type="RefSeq" id="WP_151057836.1">
    <property type="nucleotide sequence ID" value="NZ_CP044222.1"/>
</dbReference>
<reference evidence="2 3" key="1">
    <citation type="submission" date="2019-09" db="EMBL/GenBank/DDBJ databases">
        <title>Nitrincola iocasae sp. nov., a bacterium isolated from the sediment collected at a cold seep field in South China Sea.</title>
        <authorList>
            <person name="Zhang H."/>
            <person name="Wang H."/>
            <person name="Li C."/>
        </authorList>
    </citation>
    <scope>NUCLEOTIDE SEQUENCE [LARGE SCALE GENOMIC DNA]</scope>
    <source>
        <strain evidence="2 3">KXZD1103</strain>
    </source>
</reference>
<dbReference type="KEGG" id="nik:F5I99_16310"/>
<feature type="transmembrane region" description="Helical" evidence="1">
    <location>
        <begin position="99"/>
        <end position="117"/>
    </location>
</feature>
<feature type="transmembrane region" description="Helical" evidence="1">
    <location>
        <begin position="41"/>
        <end position="61"/>
    </location>
</feature>
<evidence type="ECO:0000256" key="1">
    <source>
        <dbReference type="SAM" id="Phobius"/>
    </source>
</evidence>
<dbReference type="Pfam" id="PF04247">
    <property type="entry name" value="SirB"/>
    <property type="match status" value="1"/>
</dbReference>
<name>A0A5J6LH24_9GAMM</name>
<sequence>MYMAFKHLHLTMVALTILLFIARAGFVIVWPAGIRKRWMKILAHGVDTLLILSAIALLVVMNMNPIHVSWVLAKIIGLLAYIGFSVYAFKIASTLPSRLLGVLLAGATLAYIAMVAVRQTPTLGLF</sequence>
<feature type="transmembrane region" description="Helical" evidence="1">
    <location>
        <begin position="12"/>
        <end position="34"/>
    </location>
</feature>
<feature type="transmembrane region" description="Helical" evidence="1">
    <location>
        <begin position="67"/>
        <end position="87"/>
    </location>
</feature>
<dbReference type="PANTHER" id="PTHR39594">
    <property type="entry name" value="PROTEIN YCHQ"/>
    <property type="match status" value="1"/>
</dbReference>
<keyword evidence="1" id="KW-1133">Transmembrane helix</keyword>